<evidence type="ECO:0000256" key="1">
    <source>
        <dbReference type="SAM" id="MobiDB-lite"/>
    </source>
</evidence>
<feature type="compositionally biased region" description="Low complexity" evidence="1">
    <location>
        <begin position="17"/>
        <end position="30"/>
    </location>
</feature>
<dbReference type="EMBL" id="MU863952">
    <property type="protein sequence ID" value="KAK4198017.1"/>
    <property type="molecule type" value="Genomic_DNA"/>
</dbReference>
<dbReference type="Proteomes" id="UP001303160">
    <property type="component" value="Unassembled WGS sequence"/>
</dbReference>
<accession>A0AAN6XG81</accession>
<feature type="region of interest" description="Disordered" evidence="1">
    <location>
        <begin position="1"/>
        <end position="35"/>
    </location>
</feature>
<organism evidence="2 3">
    <name type="scientific">Triangularia verruculosa</name>
    <dbReference type="NCBI Taxonomy" id="2587418"/>
    <lineage>
        <taxon>Eukaryota</taxon>
        <taxon>Fungi</taxon>
        <taxon>Dikarya</taxon>
        <taxon>Ascomycota</taxon>
        <taxon>Pezizomycotina</taxon>
        <taxon>Sordariomycetes</taxon>
        <taxon>Sordariomycetidae</taxon>
        <taxon>Sordariales</taxon>
        <taxon>Podosporaceae</taxon>
        <taxon>Triangularia</taxon>
    </lineage>
</organism>
<reference evidence="2" key="2">
    <citation type="submission" date="2023-05" db="EMBL/GenBank/DDBJ databases">
        <authorList>
            <consortium name="Lawrence Berkeley National Laboratory"/>
            <person name="Steindorff A."/>
            <person name="Hensen N."/>
            <person name="Bonometti L."/>
            <person name="Westerberg I."/>
            <person name="Brannstrom I.O."/>
            <person name="Guillou S."/>
            <person name="Cros-Aarteil S."/>
            <person name="Calhoun S."/>
            <person name="Haridas S."/>
            <person name="Kuo A."/>
            <person name="Mondo S."/>
            <person name="Pangilinan J."/>
            <person name="Riley R."/>
            <person name="Labutti K."/>
            <person name="Andreopoulos B."/>
            <person name="Lipzen A."/>
            <person name="Chen C."/>
            <person name="Yanf M."/>
            <person name="Daum C."/>
            <person name="Ng V."/>
            <person name="Clum A."/>
            <person name="Ohm R."/>
            <person name="Martin F."/>
            <person name="Silar P."/>
            <person name="Natvig D."/>
            <person name="Lalanne C."/>
            <person name="Gautier V."/>
            <person name="Ament-Velasquez S.L."/>
            <person name="Kruys A."/>
            <person name="Hutchinson M.I."/>
            <person name="Powell A.J."/>
            <person name="Barry K."/>
            <person name="Miller A.N."/>
            <person name="Grigoriev I.V."/>
            <person name="Debuchy R."/>
            <person name="Gladieux P."/>
            <person name="Thoren M.H."/>
            <person name="Johannesson H."/>
        </authorList>
    </citation>
    <scope>NUCLEOTIDE SEQUENCE</scope>
    <source>
        <strain evidence="2">CBS 315.58</strain>
    </source>
</reference>
<keyword evidence="3" id="KW-1185">Reference proteome</keyword>
<gene>
    <name evidence="2" type="ORF">QBC40DRAFT_350482</name>
</gene>
<name>A0AAN6XG81_9PEZI</name>
<reference evidence="2" key="1">
    <citation type="journal article" date="2023" name="Mol. Phylogenet. Evol.">
        <title>Genome-scale phylogeny and comparative genomics of the fungal order Sordariales.</title>
        <authorList>
            <person name="Hensen N."/>
            <person name="Bonometti L."/>
            <person name="Westerberg I."/>
            <person name="Brannstrom I.O."/>
            <person name="Guillou S."/>
            <person name="Cros-Aarteil S."/>
            <person name="Calhoun S."/>
            <person name="Haridas S."/>
            <person name="Kuo A."/>
            <person name="Mondo S."/>
            <person name="Pangilinan J."/>
            <person name="Riley R."/>
            <person name="LaButti K."/>
            <person name="Andreopoulos B."/>
            <person name="Lipzen A."/>
            <person name="Chen C."/>
            <person name="Yan M."/>
            <person name="Daum C."/>
            <person name="Ng V."/>
            <person name="Clum A."/>
            <person name="Steindorff A."/>
            <person name="Ohm R.A."/>
            <person name="Martin F."/>
            <person name="Silar P."/>
            <person name="Natvig D.O."/>
            <person name="Lalanne C."/>
            <person name="Gautier V."/>
            <person name="Ament-Velasquez S.L."/>
            <person name="Kruys A."/>
            <person name="Hutchinson M.I."/>
            <person name="Powell A.J."/>
            <person name="Barry K."/>
            <person name="Miller A.N."/>
            <person name="Grigoriev I.V."/>
            <person name="Debuchy R."/>
            <person name="Gladieux P."/>
            <person name="Hiltunen Thoren M."/>
            <person name="Johannesson H."/>
        </authorList>
    </citation>
    <scope>NUCLEOTIDE SEQUENCE</scope>
    <source>
        <strain evidence="2">CBS 315.58</strain>
    </source>
</reference>
<comment type="caution">
    <text evidence="2">The sequence shown here is derived from an EMBL/GenBank/DDBJ whole genome shotgun (WGS) entry which is preliminary data.</text>
</comment>
<sequence>MAELDDRISDDESSEMSLTLSRSASQSSDSFTNSLHAGGEKRWIEKHLSKEHAQRIVQGFKKFFDKEYNKQGSPAPRQSVQTRPNYLIDEDFYDKPKDLLLKDKITKYFSMPLLPIEEPLEW</sequence>
<evidence type="ECO:0000313" key="2">
    <source>
        <dbReference type="EMBL" id="KAK4198017.1"/>
    </source>
</evidence>
<protein>
    <submittedName>
        <fullName evidence="2">Uncharacterized protein</fullName>
    </submittedName>
</protein>
<evidence type="ECO:0000313" key="3">
    <source>
        <dbReference type="Proteomes" id="UP001303160"/>
    </source>
</evidence>
<dbReference type="AlphaFoldDB" id="A0AAN6XG81"/>
<proteinExistence type="predicted"/>